<sequence>DMQATVEVRIAILMKSMLGNESSDSSDLSMDRSDEEEENESESRASEAEDTTPPAVFNAKISEDSAEENDDVMDHSIGLEDLTCQGDGQVGNRRQIAVSSITGLPKPKDMWTKRFLNWFKMHKPVLARMYDEHDGKELRNIVRRNDFQNLSKIEQTYWRWLSEQEYDSNLPKSGELRAAEAAAPPTKECSCPSPLCSLPSLEPQWESEMKTSRRYRAEFELENAVKTKVVDDEMTDAPADDNDSGIHEDCDSPTVVVKEEIEDHQFDDNNVVSDSSDLSMDRKDNMVFIDWWNSSSFSPKIYNFQNKIKTSLRSERSYGLFDGK</sequence>
<evidence type="ECO:0000256" key="1">
    <source>
        <dbReference type="SAM" id="MobiDB-lite"/>
    </source>
</evidence>
<protein>
    <submittedName>
        <fullName evidence="2">Uncharacterized protein</fullName>
    </submittedName>
</protein>
<dbReference type="EMBL" id="BTSX01000002">
    <property type="protein sequence ID" value="GMS86920.1"/>
    <property type="molecule type" value="Genomic_DNA"/>
</dbReference>
<feature type="region of interest" description="Disordered" evidence="1">
    <location>
        <begin position="15"/>
        <end position="55"/>
    </location>
</feature>
<organism evidence="2 3">
    <name type="scientific">Pristionchus entomophagus</name>
    <dbReference type="NCBI Taxonomy" id="358040"/>
    <lineage>
        <taxon>Eukaryota</taxon>
        <taxon>Metazoa</taxon>
        <taxon>Ecdysozoa</taxon>
        <taxon>Nematoda</taxon>
        <taxon>Chromadorea</taxon>
        <taxon>Rhabditida</taxon>
        <taxon>Rhabditina</taxon>
        <taxon>Diplogasteromorpha</taxon>
        <taxon>Diplogasteroidea</taxon>
        <taxon>Neodiplogasteridae</taxon>
        <taxon>Pristionchus</taxon>
    </lineage>
</organism>
<reference evidence="2" key="1">
    <citation type="submission" date="2023-10" db="EMBL/GenBank/DDBJ databases">
        <title>Genome assembly of Pristionchus species.</title>
        <authorList>
            <person name="Yoshida K."/>
            <person name="Sommer R.J."/>
        </authorList>
    </citation>
    <scope>NUCLEOTIDE SEQUENCE</scope>
    <source>
        <strain evidence="2">RS0144</strain>
    </source>
</reference>
<dbReference type="Proteomes" id="UP001432027">
    <property type="component" value="Unassembled WGS sequence"/>
</dbReference>
<accession>A0AAV5SW35</accession>
<comment type="caution">
    <text evidence="2">The sequence shown here is derived from an EMBL/GenBank/DDBJ whole genome shotgun (WGS) entry which is preliminary data.</text>
</comment>
<dbReference type="AlphaFoldDB" id="A0AAV5SW35"/>
<evidence type="ECO:0000313" key="2">
    <source>
        <dbReference type="EMBL" id="GMS86920.1"/>
    </source>
</evidence>
<gene>
    <name evidence="2" type="ORF">PENTCL1PPCAC_9095</name>
</gene>
<name>A0AAV5SW35_9BILA</name>
<feature type="non-terminal residue" evidence="2">
    <location>
        <position position="1"/>
    </location>
</feature>
<evidence type="ECO:0000313" key="3">
    <source>
        <dbReference type="Proteomes" id="UP001432027"/>
    </source>
</evidence>
<proteinExistence type="predicted"/>
<keyword evidence="3" id="KW-1185">Reference proteome</keyword>